<proteinExistence type="predicted"/>
<name>A0A0A9FKE4_ARUDO</name>
<sequence length="34" mass="4205">MSGYEFKFYQCICGYMKMFMVELECRILPSFFYV</sequence>
<accession>A0A0A9FKE4</accession>
<protein>
    <submittedName>
        <fullName evidence="1">Uncharacterized protein</fullName>
    </submittedName>
</protein>
<dbReference type="AlphaFoldDB" id="A0A0A9FKE4"/>
<dbReference type="EMBL" id="GBRH01185084">
    <property type="protein sequence ID" value="JAE12812.1"/>
    <property type="molecule type" value="Transcribed_RNA"/>
</dbReference>
<evidence type="ECO:0000313" key="1">
    <source>
        <dbReference type="EMBL" id="JAE12812.1"/>
    </source>
</evidence>
<organism evidence="1">
    <name type="scientific">Arundo donax</name>
    <name type="common">Giant reed</name>
    <name type="synonym">Donax arundinaceus</name>
    <dbReference type="NCBI Taxonomy" id="35708"/>
    <lineage>
        <taxon>Eukaryota</taxon>
        <taxon>Viridiplantae</taxon>
        <taxon>Streptophyta</taxon>
        <taxon>Embryophyta</taxon>
        <taxon>Tracheophyta</taxon>
        <taxon>Spermatophyta</taxon>
        <taxon>Magnoliopsida</taxon>
        <taxon>Liliopsida</taxon>
        <taxon>Poales</taxon>
        <taxon>Poaceae</taxon>
        <taxon>PACMAD clade</taxon>
        <taxon>Arundinoideae</taxon>
        <taxon>Arundineae</taxon>
        <taxon>Arundo</taxon>
    </lineage>
</organism>
<reference evidence="1" key="1">
    <citation type="submission" date="2014-09" db="EMBL/GenBank/DDBJ databases">
        <authorList>
            <person name="Magalhaes I.L.F."/>
            <person name="Oliveira U."/>
            <person name="Santos F.R."/>
            <person name="Vidigal T.H.D.A."/>
            <person name="Brescovit A.D."/>
            <person name="Santos A.J."/>
        </authorList>
    </citation>
    <scope>NUCLEOTIDE SEQUENCE</scope>
    <source>
        <tissue evidence="1">Shoot tissue taken approximately 20 cm above the soil surface</tissue>
    </source>
</reference>
<reference evidence="1" key="2">
    <citation type="journal article" date="2015" name="Data Brief">
        <title>Shoot transcriptome of the giant reed, Arundo donax.</title>
        <authorList>
            <person name="Barrero R.A."/>
            <person name="Guerrero F.D."/>
            <person name="Moolhuijzen P."/>
            <person name="Goolsby J.A."/>
            <person name="Tidwell J."/>
            <person name="Bellgard S.E."/>
            <person name="Bellgard M.I."/>
        </authorList>
    </citation>
    <scope>NUCLEOTIDE SEQUENCE</scope>
    <source>
        <tissue evidence="1">Shoot tissue taken approximately 20 cm above the soil surface</tissue>
    </source>
</reference>